<keyword evidence="3" id="KW-1185">Reference proteome</keyword>
<evidence type="ECO:0000313" key="3">
    <source>
        <dbReference type="Proteomes" id="UP000054396"/>
    </source>
</evidence>
<feature type="domain" description="Metanogen output" evidence="1">
    <location>
        <begin position="34"/>
        <end position="163"/>
    </location>
</feature>
<sequence>MSRLSGEPGPVEHPSEADLDLDADLFMRKMLRDLTGLLQDVVGLDEAEGYINSVGTSVGRWIEDKYRAEMGGQDLDPTRIAEVFVDLKRRIGGDFYVISVTDDCITLGNRACPFGDMAQGRDALCMMTSNVFGRIAADHTGYARVELHETIARGDAGCRIAIHLSPDGAGPSDGAREYFRLDPDLRENGG</sequence>
<evidence type="ECO:0000259" key="1">
    <source>
        <dbReference type="Pfam" id="PF18546"/>
    </source>
</evidence>
<proteinExistence type="predicted"/>
<dbReference type="InterPro" id="IPR041359">
    <property type="entry name" value="MetOD1"/>
</dbReference>
<protein>
    <recommendedName>
        <fullName evidence="1">Metanogen output domain-containing protein</fullName>
    </recommendedName>
</protein>
<comment type="caution">
    <text evidence="2">The sequence shown here is derived from an EMBL/GenBank/DDBJ whole genome shotgun (WGS) entry which is preliminary data.</text>
</comment>
<organism evidence="2 3">
    <name type="scientific">Pseudoponticoccus marisrubri</name>
    <dbReference type="NCBI Taxonomy" id="1685382"/>
    <lineage>
        <taxon>Bacteria</taxon>
        <taxon>Pseudomonadati</taxon>
        <taxon>Pseudomonadota</taxon>
        <taxon>Alphaproteobacteria</taxon>
        <taxon>Rhodobacterales</taxon>
        <taxon>Roseobacteraceae</taxon>
        <taxon>Pseudoponticoccus</taxon>
    </lineage>
</organism>
<gene>
    <name evidence="2" type="ORF">AVJ23_17840</name>
</gene>
<dbReference type="AlphaFoldDB" id="A0A0W7WF79"/>
<evidence type="ECO:0000313" key="2">
    <source>
        <dbReference type="EMBL" id="KUF09307.1"/>
    </source>
</evidence>
<dbReference type="EMBL" id="LPXO01000014">
    <property type="protein sequence ID" value="KUF09307.1"/>
    <property type="molecule type" value="Genomic_DNA"/>
</dbReference>
<dbReference type="Proteomes" id="UP000054396">
    <property type="component" value="Unassembled WGS sequence"/>
</dbReference>
<accession>A0A0W7WF79</accession>
<dbReference type="Pfam" id="PF18546">
    <property type="entry name" value="MetOD1"/>
    <property type="match status" value="1"/>
</dbReference>
<reference evidence="2 3" key="1">
    <citation type="submission" date="2015-12" db="EMBL/GenBank/DDBJ databases">
        <authorList>
            <person name="Shamseldin A."/>
            <person name="Moawad H."/>
            <person name="Abd El-Rahim W.M."/>
            <person name="Sadowsky M.J."/>
        </authorList>
    </citation>
    <scope>NUCLEOTIDE SEQUENCE [LARGE SCALE GENOMIC DNA]</scope>
    <source>
        <strain evidence="2 3">SJ5A-1</strain>
    </source>
</reference>
<dbReference type="STRING" id="1685382.AVJ23_17840"/>
<name>A0A0W7WF79_9RHOB</name>
<dbReference type="OrthoDB" id="260231at2"/>